<name>A0A1G4QYZ3_9CAUL</name>
<dbReference type="GO" id="GO:0004252">
    <property type="term" value="F:serine-type endopeptidase activity"/>
    <property type="evidence" value="ECO:0007669"/>
    <property type="project" value="TreeGrafter"/>
</dbReference>
<dbReference type="RefSeq" id="WP_139159631.1">
    <property type="nucleotide sequence ID" value="NZ_FMTS01000001.1"/>
</dbReference>
<dbReference type="GO" id="GO:0006508">
    <property type="term" value="P:proteolysis"/>
    <property type="evidence" value="ECO:0007669"/>
    <property type="project" value="InterPro"/>
</dbReference>
<dbReference type="Gene3D" id="3.40.50.1820">
    <property type="entry name" value="alpha/beta hydrolase"/>
    <property type="match status" value="1"/>
</dbReference>
<feature type="non-terminal residue" evidence="3">
    <location>
        <position position="1"/>
    </location>
</feature>
<evidence type="ECO:0000256" key="1">
    <source>
        <dbReference type="ARBA" id="ARBA00022801"/>
    </source>
</evidence>
<evidence type="ECO:0000313" key="4">
    <source>
        <dbReference type="Proteomes" id="UP000199150"/>
    </source>
</evidence>
<keyword evidence="1" id="KW-0378">Hydrolase</keyword>
<proteinExistence type="predicted"/>
<keyword evidence="4" id="KW-1185">Reference proteome</keyword>
<evidence type="ECO:0000313" key="3">
    <source>
        <dbReference type="EMBL" id="SCW49621.1"/>
    </source>
</evidence>
<accession>A0A1G4QYZ3</accession>
<evidence type="ECO:0000259" key="2">
    <source>
        <dbReference type="Pfam" id="PF00326"/>
    </source>
</evidence>
<protein>
    <submittedName>
        <fullName evidence="3">Prolyl oligopeptidase family protein</fullName>
    </submittedName>
</protein>
<reference evidence="4" key="1">
    <citation type="submission" date="2016-10" db="EMBL/GenBank/DDBJ databases">
        <authorList>
            <person name="Varghese N."/>
            <person name="Submissions S."/>
        </authorList>
    </citation>
    <scope>NUCLEOTIDE SEQUENCE [LARGE SCALE GENOMIC DNA]</scope>
    <source>
        <strain evidence="4">CGMCC 1.3431</strain>
    </source>
</reference>
<dbReference type="EMBL" id="FMTS01000001">
    <property type="protein sequence ID" value="SCW49621.1"/>
    <property type="molecule type" value="Genomic_DNA"/>
</dbReference>
<organism evidence="3 4">
    <name type="scientific">Asticcacaulis taihuensis</name>
    <dbReference type="NCBI Taxonomy" id="260084"/>
    <lineage>
        <taxon>Bacteria</taxon>
        <taxon>Pseudomonadati</taxon>
        <taxon>Pseudomonadota</taxon>
        <taxon>Alphaproteobacteria</taxon>
        <taxon>Caulobacterales</taxon>
        <taxon>Caulobacteraceae</taxon>
        <taxon>Asticcacaulis</taxon>
    </lineage>
</organism>
<sequence length="447" mass="47821">ETFRIEMRKDGKWTPILTRKIDAKAHTFAPFLAGLGRDGQSLLILDAADPGADGPRRFRYYELAADGKLSAPLDEDAAQDRPIFNPESGALSGFAHDGEITTYTFFDPDLADIYRHALDTAPGQSVRVAAMGRDPAQMILFAQGGDDPGSWHYYDFATGKRVDIGSQYPSVPAEWVASQRQVRYTAADGLAISAQLTLPPQGEAKHRALVVLPHDGPLWHDGRGFNWLAQVLASRGYVVLQPNYRGSEGYGAALTAAGKGQWAGRSLSDMADGVRYLAAQGIIDPKRVCIAGEGYGGYAALKGAEGGPYRCAIAINGISDPADYLKTAKQNAVADEIAALRADPQAQRAFMADARSPALVQGYYGSQTPAAISAPSVKAPVLLVASHYDKAVPADQSRSLRDRLQKAGKTASYTELPDCGHDLATEACRLQTAQAVVDFLAANNPAR</sequence>
<dbReference type="Pfam" id="PF00326">
    <property type="entry name" value="Peptidase_S9"/>
    <property type="match status" value="1"/>
</dbReference>
<feature type="domain" description="Peptidase S9 prolyl oligopeptidase catalytic" evidence="2">
    <location>
        <begin position="225"/>
        <end position="442"/>
    </location>
</feature>
<dbReference type="PANTHER" id="PTHR42776">
    <property type="entry name" value="SERINE PEPTIDASE S9 FAMILY MEMBER"/>
    <property type="match status" value="1"/>
</dbReference>
<dbReference type="InterPro" id="IPR029058">
    <property type="entry name" value="AB_hydrolase_fold"/>
</dbReference>
<gene>
    <name evidence="3" type="ORF">SAMN02927928_1622</name>
</gene>
<dbReference type="OrthoDB" id="128799at2"/>
<dbReference type="InterPro" id="IPR001375">
    <property type="entry name" value="Peptidase_S9_cat"/>
</dbReference>
<dbReference type="AlphaFoldDB" id="A0A1G4QYZ3"/>
<dbReference type="PANTHER" id="PTHR42776:SF27">
    <property type="entry name" value="DIPEPTIDYL PEPTIDASE FAMILY MEMBER 6"/>
    <property type="match status" value="1"/>
</dbReference>
<dbReference type="Proteomes" id="UP000199150">
    <property type="component" value="Unassembled WGS sequence"/>
</dbReference>
<dbReference type="SUPFAM" id="SSF53474">
    <property type="entry name" value="alpha/beta-Hydrolases"/>
    <property type="match status" value="1"/>
</dbReference>